<evidence type="ECO:0000256" key="1">
    <source>
        <dbReference type="SAM" id="MobiDB-lite"/>
    </source>
</evidence>
<gene>
    <name evidence="2" type="ORF">METZ01_LOCUS78672</name>
</gene>
<protein>
    <submittedName>
        <fullName evidence="2">Uncharacterized protein</fullName>
    </submittedName>
</protein>
<organism evidence="2">
    <name type="scientific">marine metagenome</name>
    <dbReference type="NCBI Taxonomy" id="408172"/>
    <lineage>
        <taxon>unclassified sequences</taxon>
        <taxon>metagenomes</taxon>
        <taxon>ecological metagenomes</taxon>
    </lineage>
</organism>
<evidence type="ECO:0000313" key="2">
    <source>
        <dbReference type="EMBL" id="SVA25818.1"/>
    </source>
</evidence>
<dbReference type="AlphaFoldDB" id="A0A381UDX7"/>
<accession>A0A381UDX7</accession>
<feature type="region of interest" description="Disordered" evidence="1">
    <location>
        <begin position="143"/>
        <end position="176"/>
    </location>
</feature>
<proteinExistence type="predicted"/>
<sequence>MGFSPKPMMGGMIHDASRQREYDIREGMNLPQRFDRPSGSYTWSGDAPSVEEYKTSGENISGYMERTRNPLIKGMDLDYGEAPTTSVTPKGSPYTPPEQGYSSMLRQRIMDAERRTLSSYRKDNPDMAQLDIYEIGAESINRGTPSIKKPYLGKPNRGLEMNQPIMADQPKTLLGA</sequence>
<name>A0A381UDX7_9ZZZZ</name>
<feature type="region of interest" description="Disordered" evidence="1">
    <location>
        <begin position="1"/>
        <end position="58"/>
    </location>
</feature>
<feature type="region of interest" description="Disordered" evidence="1">
    <location>
        <begin position="74"/>
        <end position="100"/>
    </location>
</feature>
<reference evidence="2" key="1">
    <citation type="submission" date="2018-05" db="EMBL/GenBank/DDBJ databases">
        <authorList>
            <person name="Lanie J.A."/>
            <person name="Ng W.-L."/>
            <person name="Kazmierczak K.M."/>
            <person name="Andrzejewski T.M."/>
            <person name="Davidsen T.M."/>
            <person name="Wayne K.J."/>
            <person name="Tettelin H."/>
            <person name="Glass J.I."/>
            <person name="Rusch D."/>
            <person name="Podicherti R."/>
            <person name="Tsui H.-C.T."/>
            <person name="Winkler M.E."/>
        </authorList>
    </citation>
    <scope>NUCLEOTIDE SEQUENCE</scope>
</reference>
<dbReference type="EMBL" id="UINC01006155">
    <property type="protein sequence ID" value="SVA25818.1"/>
    <property type="molecule type" value="Genomic_DNA"/>
</dbReference>
<feature type="compositionally biased region" description="Basic and acidic residues" evidence="1">
    <location>
        <begin position="15"/>
        <end position="26"/>
    </location>
</feature>